<reference evidence="1 2" key="1">
    <citation type="submission" date="2016-11" db="EMBL/GenBank/DDBJ databases">
        <title>Draft Genome Sequences of Nine Cyanobacterial Strains from Diverse Habitats.</title>
        <authorList>
            <person name="Zhu T."/>
            <person name="Hou S."/>
            <person name="Lu X."/>
            <person name="Hess W.R."/>
        </authorList>
    </citation>
    <scope>NUCLEOTIDE SEQUENCE [LARGE SCALE GENOMIC DNA]</scope>
    <source>
        <strain evidence="1 2">NIES-592</strain>
    </source>
</reference>
<sequence>MLKQACLQSNQQLKFEDHKLMLDNFDIQNIHNQMVDSSFHCQMHTALDTEKMAIPNCIYLNLEDLKCFEVIKHQYQKWGIVFDNCIAIQPSNPAFPTDSSLMVMMGAPKGGYLEATFLQPVQFVSAFVTSSQRLVLSAYDRDRQLLTQTVLPGANLANSDSAVPPNTLLSVTANDIYSVTFCAFDGQFTIDNFCFCFQSKSIKTR</sequence>
<protein>
    <submittedName>
        <fullName evidence="1">Uncharacterized protein</fullName>
    </submittedName>
</protein>
<dbReference type="Proteomes" id="UP000186391">
    <property type="component" value="Unassembled WGS sequence"/>
</dbReference>
<gene>
    <name evidence="1" type="ORF">NIES592_19990</name>
</gene>
<evidence type="ECO:0000313" key="1">
    <source>
        <dbReference type="EMBL" id="OKH11972.1"/>
    </source>
</evidence>
<comment type="caution">
    <text evidence="1">The sequence shown here is derived from an EMBL/GenBank/DDBJ whole genome shotgun (WGS) entry which is preliminary data.</text>
</comment>
<keyword evidence="2" id="KW-1185">Reference proteome</keyword>
<dbReference type="OrthoDB" id="510190at2"/>
<organism evidence="1 2">
    <name type="scientific">Fischerella major NIES-592</name>
    <dbReference type="NCBI Taxonomy" id="210994"/>
    <lineage>
        <taxon>Bacteria</taxon>
        <taxon>Bacillati</taxon>
        <taxon>Cyanobacteriota</taxon>
        <taxon>Cyanophyceae</taxon>
        <taxon>Nostocales</taxon>
        <taxon>Hapalosiphonaceae</taxon>
        <taxon>Fischerella</taxon>
    </lineage>
</organism>
<evidence type="ECO:0000313" key="2">
    <source>
        <dbReference type="Proteomes" id="UP000186391"/>
    </source>
</evidence>
<name>A0A1U7GV70_9CYAN</name>
<accession>A0A1U7GV70</accession>
<dbReference type="RefSeq" id="WP_073556694.1">
    <property type="nucleotide sequence ID" value="NZ_MRCA01000014.1"/>
</dbReference>
<dbReference type="AlphaFoldDB" id="A0A1U7GV70"/>
<dbReference type="EMBL" id="MRCA01000014">
    <property type="protein sequence ID" value="OKH11972.1"/>
    <property type="molecule type" value="Genomic_DNA"/>
</dbReference>
<proteinExistence type="predicted"/>